<dbReference type="RefSeq" id="XP_005843320.1">
    <property type="nucleotide sequence ID" value="XM_005843258.1"/>
</dbReference>
<feature type="compositionally biased region" description="Polar residues" evidence="1">
    <location>
        <begin position="551"/>
        <end position="562"/>
    </location>
</feature>
<feature type="region of interest" description="Disordered" evidence="1">
    <location>
        <begin position="56"/>
        <end position="148"/>
    </location>
</feature>
<protein>
    <submittedName>
        <fullName evidence="3">Uncharacterized protein</fullName>
    </submittedName>
</protein>
<keyword evidence="2" id="KW-0812">Transmembrane</keyword>
<proteinExistence type="predicted"/>
<feature type="compositionally biased region" description="Low complexity" evidence="1">
    <location>
        <begin position="563"/>
        <end position="593"/>
    </location>
</feature>
<feature type="transmembrane region" description="Helical" evidence="2">
    <location>
        <begin position="637"/>
        <end position="659"/>
    </location>
</feature>
<keyword evidence="2" id="KW-0472">Membrane</keyword>
<evidence type="ECO:0000313" key="4">
    <source>
        <dbReference type="Proteomes" id="UP000008141"/>
    </source>
</evidence>
<dbReference type="STRING" id="554065.E1ZSB6"/>
<name>E1ZSB6_CHLVA</name>
<reference evidence="3 4" key="1">
    <citation type="journal article" date="2010" name="Plant Cell">
        <title>The Chlorella variabilis NC64A genome reveals adaptation to photosymbiosis, coevolution with viruses, and cryptic sex.</title>
        <authorList>
            <person name="Blanc G."/>
            <person name="Duncan G."/>
            <person name="Agarkova I."/>
            <person name="Borodovsky M."/>
            <person name="Gurnon J."/>
            <person name="Kuo A."/>
            <person name="Lindquist E."/>
            <person name="Lucas S."/>
            <person name="Pangilinan J."/>
            <person name="Polle J."/>
            <person name="Salamov A."/>
            <person name="Terry A."/>
            <person name="Yamada T."/>
            <person name="Dunigan D.D."/>
            <person name="Grigoriev I.V."/>
            <person name="Claverie J.M."/>
            <person name="Van Etten J.L."/>
        </authorList>
    </citation>
    <scope>NUCLEOTIDE SEQUENCE [LARGE SCALE GENOMIC DNA]</scope>
    <source>
        <strain evidence="3 4">NC64A</strain>
    </source>
</reference>
<evidence type="ECO:0000256" key="2">
    <source>
        <dbReference type="SAM" id="Phobius"/>
    </source>
</evidence>
<dbReference type="AlphaFoldDB" id="E1ZSB6"/>
<feature type="compositionally biased region" description="Polar residues" evidence="1">
    <location>
        <begin position="533"/>
        <end position="544"/>
    </location>
</feature>
<dbReference type="GeneID" id="17350645"/>
<keyword evidence="2" id="KW-1133">Transmembrane helix</keyword>
<sequence>MTFACSDVEAHKDACYVIQLGINSALGSDHAPKVRALFHSFLESFFELPCSCEAAEERRRAQPSREPVPLLARRGRRPKAAASEPTSVEAGGAGGEGMDVDGQEASAGKLQANAPQETNTEAESTDDDEEPGVTSHEPSAFTEEDEDESAFVNCRPLVPLVPGGAPAAAAPPPADGAASHCGLLYGNEPLFVLLRLHQFVYERMRAARSCALQKACSISFSTLGGEQQQPVPAWNDASQAVHSQFLELATALIEGAHGQLSIRGRRHDAVYHANAHVLLQGDACFRFEHLPDRSLTVQLLDADKMDAPPGILDPAFHDYVAAFIDSSQAPAASAAPPAEEEEEAGTKVCLARNLPAAGGLEAAAAAVYDDVRMVNGLECKLSNMQQKIKKIAYVLGTEDFFHRKRGKKAGMDKAARQQRFSDWISKQAPALAAVYVPLQYDLGAWPLEAGDALVCQIWECDGGEGCDPAKPTVLPAASDDFIGAATLAMSDYRNSSYAQLDLQRNGTQTASVQLECSACNALRLSTTVATPNNRCLSATSNSAPNRGATKSAASTIPASTSRASGQPAQPSPAAAASSTAASAPTGAHSGTSACSRGAPAEAPSMQWLSPLTAPPDQALASQAPDPPPSPAAKGNSAALIGGVAAGAVLVAVLLGVLVVRGWRRRHRRRQAAQAAAGEDREGEQLEGALHIPTIRADKPAKAAAAMKALRAPVALVATPWRPAE</sequence>
<dbReference type="eggNOG" id="KOG4204">
    <property type="taxonomic scope" value="Eukaryota"/>
</dbReference>
<dbReference type="OrthoDB" id="10265969at2759"/>
<dbReference type="EMBL" id="GL433866">
    <property type="protein sequence ID" value="EFN51218.1"/>
    <property type="molecule type" value="Genomic_DNA"/>
</dbReference>
<feature type="compositionally biased region" description="Low complexity" evidence="1">
    <location>
        <begin position="614"/>
        <end position="623"/>
    </location>
</feature>
<gene>
    <name evidence="3" type="ORF">CHLNCDRAFT_141207</name>
</gene>
<organism evidence="4">
    <name type="scientific">Chlorella variabilis</name>
    <name type="common">Green alga</name>
    <dbReference type="NCBI Taxonomy" id="554065"/>
    <lineage>
        <taxon>Eukaryota</taxon>
        <taxon>Viridiplantae</taxon>
        <taxon>Chlorophyta</taxon>
        <taxon>core chlorophytes</taxon>
        <taxon>Trebouxiophyceae</taxon>
        <taxon>Chlorellales</taxon>
        <taxon>Chlorellaceae</taxon>
        <taxon>Chlorella clade</taxon>
        <taxon>Chlorella</taxon>
    </lineage>
</organism>
<evidence type="ECO:0000313" key="3">
    <source>
        <dbReference type="EMBL" id="EFN51218.1"/>
    </source>
</evidence>
<feature type="compositionally biased region" description="Polar residues" evidence="1">
    <location>
        <begin position="113"/>
        <end position="122"/>
    </location>
</feature>
<evidence type="ECO:0000256" key="1">
    <source>
        <dbReference type="SAM" id="MobiDB-lite"/>
    </source>
</evidence>
<dbReference type="Proteomes" id="UP000008141">
    <property type="component" value="Unassembled WGS sequence"/>
</dbReference>
<dbReference type="InParanoid" id="E1ZSB6"/>
<accession>E1ZSB6</accession>
<dbReference type="KEGG" id="cvr:CHLNCDRAFT_141207"/>
<keyword evidence="4" id="KW-1185">Reference proteome</keyword>
<feature type="region of interest" description="Disordered" evidence="1">
    <location>
        <begin position="533"/>
        <end position="635"/>
    </location>
</feature>